<name>A0AA47M5C9_MERPO</name>
<evidence type="ECO:0000256" key="12">
    <source>
        <dbReference type="SAM" id="Coils"/>
    </source>
</evidence>
<proteinExistence type="inferred from homology"/>
<reference evidence="13" key="1">
    <citation type="journal article" date="2023" name="Front. Mar. Sci.">
        <title>A new Merluccius polli reference genome to investigate the effects of global change in West African waters.</title>
        <authorList>
            <person name="Mateo J.L."/>
            <person name="Blanco-Fernandez C."/>
            <person name="Garcia-Vazquez E."/>
            <person name="Machado-Schiaffino G."/>
        </authorList>
    </citation>
    <scope>NUCLEOTIDE SEQUENCE</scope>
    <source>
        <strain evidence="13">C29</strain>
        <tissue evidence="13">Fin</tissue>
    </source>
</reference>
<dbReference type="AlphaFoldDB" id="A0AA47M5C9"/>
<evidence type="ECO:0000313" key="14">
    <source>
        <dbReference type="Proteomes" id="UP001174136"/>
    </source>
</evidence>
<keyword evidence="2" id="KW-0963">Cytoplasm</keyword>
<comment type="similarity">
    <text evidence="10">Belongs to the DRC3 family.</text>
</comment>
<evidence type="ECO:0000256" key="6">
    <source>
        <dbReference type="ARBA" id="ARBA00023054"/>
    </source>
</evidence>
<protein>
    <recommendedName>
        <fullName evidence="11">Dynein regulatory complex subunit 3</fullName>
    </recommendedName>
</protein>
<accession>A0AA47M5C9</accession>
<dbReference type="InterPro" id="IPR001611">
    <property type="entry name" value="Leu-rich_rpt"/>
</dbReference>
<dbReference type="EMBL" id="JAOPHQ010005800">
    <property type="protein sequence ID" value="KAK0133869.1"/>
    <property type="molecule type" value="Genomic_DNA"/>
</dbReference>
<comment type="caution">
    <text evidence="13">The sequence shown here is derived from an EMBL/GenBank/DDBJ whole genome shotgun (WGS) entry which is preliminary data.</text>
</comment>
<keyword evidence="14" id="KW-1185">Reference proteome</keyword>
<dbReference type="InterPro" id="IPR050576">
    <property type="entry name" value="Cilia_flagella_integrity"/>
</dbReference>
<keyword evidence="9" id="KW-0966">Cell projection</keyword>
<evidence type="ECO:0000256" key="5">
    <source>
        <dbReference type="ARBA" id="ARBA00022846"/>
    </source>
</evidence>
<keyword evidence="4" id="KW-0677">Repeat</keyword>
<evidence type="ECO:0000256" key="9">
    <source>
        <dbReference type="ARBA" id="ARBA00023273"/>
    </source>
</evidence>
<keyword evidence="7" id="KW-0969">Cilium</keyword>
<evidence type="ECO:0000256" key="3">
    <source>
        <dbReference type="ARBA" id="ARBA00022614"/>
    </source>
</evidence>
<dbReference type="PROSITE" id="PS51450">
    <property type="entry name" value="LRR"/>
    <property type="match status" value="2"/>
</dbReference>
<evidence type="ECO:0000256" key="2">
    <source>
        <dbReference type="ARBA" id="ARBA00022490"/>
    </source>
</evidence>
<dbReference type="Pfam" id="PF14580">
    <property type="entry name" value="LRR_9"/>
    <property type="match status" value="1"/>
</dbReference>
<keyword evidence="3" id="KW-0433">Leucine-rich repeat</keyword>
<dbReference type="GO" id="GO:0005929">
    <property type="term" value="C:cilium"/>
    <property type="evidence" value="ECO:0007669"/>
    <property type="project" value="TreeGrafter"/>
</dbReference>
<dbReference type="InterPro" id="IPR032675">
    <property type="entry name" value="LRR_dom_sf"/>
</dbReference>
<keyword evidence="5" id="KW-0282">Flagellum</keyword>
<organism evidence="13 14">
    <name type="scientific">Merluccius polli</name>
    <name type="common">Benguela hake</name>
    <name type="synonym">Merluccius cadenati</name>
    <dbReference type="NCBI Taxonomy" id="89951"/>
    <lineage>
        <taxon>Eukaryota</taxon>
        <taxon>Metazoa</taxon>
        <taxon>Chordata</taxon>
        <taxon>Craniata</taxon>
        <taxon>Vertebrata</taxon>
        <taxon>Euteleostomi</taxon>
        <taxon>Actinopterygii</taxon>
        <taxon>Neopterygii</taxon>
        <taxon>Teleostei</taxon>
        <taxon>Neoteleostei</taxon>
        <taxon>Acanthomorphata</taxon>
        <taxon>Zeiogadaria</taxon>
        <taxon>Gadariae</taxon>
        <taxon>Gadiformes</taxon>
        <taxon>Gadoidei</taxon>
        <taxon>Merlucciidae</taxon>
        <taxon>Merluccius</taxon>
    </lineage>
</organism>
<dbReference type="Gene3D" id="3.80.10.10">
    <property type="entry name" value="Ribonuclease Inhibitor"/>
    <property type="match status" value="1"/>
</dbReference>
<keyword evidence="6 12" id="KW-0175">Coiled coil</keyword>
<dbReference type="PANTHER" id="PTHR45973">
    <property type="entry name" value="PROTEIN PHOSPHATASE 1 REGULATORY SUBUNIT SDS22-RELATED"/>
    <property type="match status" value="1"/>
</dbReference>
<sequence length="496" mass="57804">MIRLYGKVEQRVIDEKMLQDAVEEQGPREEAGKISKEEGITFNEVLQLRLEYKNLSFNNIEKIQGLETLTKLEDLTLYNNRISCMENMDTLKNLTFLSIGNNSVGQLDNVIYLRRFKNLHTLNLAGNPLSKEENYKLFIAAYLSDLVYLDYRLLNEETKGQALAKYQYAIEEIQHNELQSLKATEAEQSQEEELQQHREAFVEDLNGSYLFDSMFAEDPEAQTLGQLPGVAELVQTYLLFIYSIQISVCSLTYIILTFEHKVVDLCVQMFESGLAEQKLREAEVNAFFDGLQEAVREKQQRSAQHVADFEKHRKKRLLDLQWVSDAAQQEAQVNQYREDIQTLRDNSMLLELQLVDQLEEIIKDFERSITDMVGSFIETCRDLENHHHEKIKDIAMATLEKVVKNEVENDLPDDVRALFVDKDTVMNAVSASHDTHLLKIDNREDKLVTRINAWMMALIERIQDEEVWRNRKCISEIQNYTQHLRNQLEEVLHHHG</sequence>
<dbReference type="SMART" id="SM00365">
    <property type="entry name" value="LRR_SD22"/>
    <property type="match status" value="3"/>
</dbReference>
<evidence type="ECO:0000313" key="13">
    <source>
        <dbReference type="EMBL" id="KAK0133869.1"/>
    </source>
</evidence>
<evidence type="ECO:0000256" key="4">
    <source>
        <dbReference type="ARBA" id="ARBA00022737"/>
    </source>
</evidence>
<dbReference type="PANTHER" id="PTHR45973:SF12">
    <property type="entry name" value="DYNEIN REGULATORY COMPLEX SUBUNIT 3"/>
    <property type="match status" value="1"/>
</dbReference>
<keyword evidence="8" id="KW-0206">Cytoskeleton</keyword>
<evidence type="ECO:0000256" key="8">
    <source>
        <dbReference type="ARBA" id="ARBA00023212"/>
    </source>
</evidence>
<gene>
    <name evidence="13" type="primary">DRC3</name>
    <name evidence="13" type="ORF">N1851_030597</name>
</gene>
<evidence type="ECO:0000256" key="10">
    <source>
        <dbReference type="ARBA" id="ARBA00038378"/>
    </source>
</evidence>
<evidence type="ECO:0000256" key="7">
    <source>
        <dbReference type="ARBA" id="ARBA00023069"/>
    </source>
</evidence>
<evidence type="ECO:0000256" key="1">
    <source>
        <dbReference type="ARBA" id="ARBA00004611"/>
    </source>
</evidence>
<dbReference type="SUPFAM" id="SSF52058">
    <property type="entry name" value="L domain-like"/>
    <property type="match status" value="1"/>
</dbReference>
<evidence type="ECO:0000256" key="11">
    <source>
        <dbReference type="ARBA" id="ARBA00040950"/>
    </source>
</evidence>
<comment type="subcellular location">
    <subcellularLocation>
        <location evidence="1">Cytoplasm</location>
        <location evidence="1">Cytoskeleton</location>
        <location evidence="1">Flagellum axoneme</location>
    </subcellularLocation>
</comment>
<dbReference type="Proteomes" id="UP001174136">
    <property type="component" value="Unassembled WGS sequence"/>
</dbReference>
<feature type="coiled-coil region" evidence="12">
    <location>
        <begin position="326"/>
        <end position="353"/>
    </location>
</feature>